<evidence type="ECO:0000313" key="2">
    <source>
        <dbReference type="EMBL" id="MXV49431.1"/>
    </source>
</evidence>
<sequence length="498" mass="56768">MLLPIGNDFVVSKPEEKDLEQLTRKDQFTKILSAFADNVNKPEIDPTELEELVNQYPYCQPLKMIRAAASKSTGNGYNEILPLAAIYSPDRKLLKRLIEQPEFFFNQASTESVSAEILSGSNLPVDNHDFEIVADNHIEPQEQIGETLEDLYEQTSEIPAAVEDAIDEEVESTEIQDSSLFVAENENAKPNTESEEDIFSSEVMEAATLEVSLPPEEDPDLAATEVVSDTTEYLPETVIPDLELEVEENSDAELEEKYLSHVENQVTEKTEEAEKQEIPNVIEVEKSPLVFDNIAGADYFVFDRSAVDPLKETRNLPAEQKVSEPVTKYHDEKMPYTFLWWLQKTRNEHADTYQPYANPTFSPASVTVKKNSATELNQQIIENIFHLQEPHLTEDSPENNTQTVQFETKHKEQAIIEKFITEEPQIKPPKPEKIDTENKARKSSEDSGDIISETLAQIYTDQMLYHKAIDTYKKLSLKFPEKKPYFADRISEIEKKIN</sequence>
<dbReference type="EMBL" id="WVHT01000001">
    <property type="protein sequence ID" value="MXV49431.1"/>
    <property type="molecule type" value="Genomic_DNA"/>
</dbReference>
<evidence type="ECO:0000313" key="3">
    <source>
        <dbReference type="Proteomes" id="UP000466586"/>
    </source>
</evidence>
<evidence type="ECO:0008006" key="4">
    <source>
        <dbReference type="Google" id="ProtNLM"/>
    </source>
</evidence>
<organism evidence="2 3">
    <name type="scientific">Hufsiella arboris</name>
    <dbReference type="NCBI Taxonomy" id="2695275"/>
    <lineage>
        <taxon>Bacteria</taxon>
        <taxon>Pseudomonadati</taxon>
        <taxon>Bacteroidota</taxon>
        <taxon>Sphingobacteriia</taxon>
        <taxon>Sphingobacteriales</taxon>
        <taxon>Sphingobacteriaceae</taxon>
        <taxon>Hufsiella</taxon>
    </lineage>
</organism>
<dbReference type="AlphaFoldDB" id="A0A7K1Y4Y6"/>
<comment type="caution">
    <text evidence="2">The sequence shown here is derived from an EMBL/GenBank/DDBJ whole genome shotgun (WGS) entry which is preliminary data.</text>
</comment>
<feature type="region of interest" description="Disordered" evidence="1">
    <location>
        <begin position="422"/>
        <end position="446"/>
    </location>
</feature>
<dbReference type="RefSeq" id="WP_160842544.1">
    <property type="nucleotide sequence ID" value="NZ_WVHT01000001.1"/>
</dbReference>
<gene>
    <name evidence="2" type="ORF">GS399_00485</name>
</gene>
<accession>A0A7K1Y4Y6</accession>
<keyword evidence="3" id="KW-1185">Reference proteome</keyword>
<proteinExistence type="predicted"/>
<dbReference type="Proteomes" id="UP000466586">
    <property type="component" value="Unassembled WGS sequence"/>
</dbReference>
<name>A0A7K1Y4Y6_9SPHI</name>
<reference evidence="2 3" key="1">
    <citation type="submission" date="2019-11" db="EMBL/GenBank/DDBJ databases">
        <title>Pedobacter sp. HMF7647 Genome sequencing and assembly.</title>
        <authorList>
            <person name="Kang H."/>
            <person name="Kim H."/>
            <person name="Joh K."/>
        </authorList>
    </citation>
    <scope>NUCLEOTIDE SEQUENCE [LARGE SCALE GENOMIC DNA]</scope>
    <source>
        <strain evidence="2 3">HMF7647</strain>
    </source>
</reference>
<feature type="compositionally biased region" description="Basic and acidic residues" evidence="1">
    <location>
        <begin position="422"/>
        <end position="445"/>
    </location>
</feature>
<evidence type="ECO:0000256" key="1">
    <source>
        <dbReference type="SAM" id="MobiDB-lite"/>
    </source>
</evidence>
<protein>
    <recommendedName>
        <fullName evidence="4">Tetratricopeptide repeat protein</fullName>
    </recommendedName>
</protein>